<dbReference type="EMBL" id="FLQW01006143">
    <property type="protein sequence ID" value="SBT00019.1"/>
    <property type="molecule type" value="Genomic_DNA"/>
</dbReference>
<feature type="compositionally biased region" description="Low complexity" evidence="1">
    <location>
        <begin position="73"/>
        <end position="112"/>
    </location>
</feature>
<feature type="compositionally biased region" description="Polar residues" evidence="1">
    <location>
        <begin position="18"/>
        <end position="27"/>
    </location>
</feature>
<sequence>MNYNGVSVNKISSQQMNATNNLNGSMKTNVLSGNNNNNNSNTRSTSAMNQNTGRNSKKMNRKKGAGTVGGNGNANTNNNNNRNSNNGNSNNNIGGKNCNSRVMNSTNSGGSHLNNSLNGIFDVGYNNMKNSQAQTKYVPRNDSMNDDSLANHKLMINGGSSSNLQNLKNSNCTNNMNNKVSKEINSHAAVNIERSTNNNHGSKGYGSSIHRSNNNSSNNHSSNNNSSNNHSCNNHSSNNHSSNNHSSNNHSCNNHSSNNHSSNNHSSNNNSRNIHNNMHGIESSELKSVNKLLMLNNDLSNLKITNSEANILEYDNSLVNQENFFKKMNMYHESNTNSGGNLDSSLLSRINISKSNKEGVDVSSNGQKVNSANGNVNIGANTNTTELNTQRNNNLKKLQNNENNMYNILGKSTLNDMHMNVKYVESLNNQFNFMPRENRKKESDNHQITMTNNMLNFQNDVEKKYKNNLVDLREKGNMKKL</sequence>
<evidence type="ECO:0000313" key="2">
    <source>
        <dbReference type="EMBL" id="SBT00019.1"/>
    </source>
</evidence>
<feature type="region of interest" description="Disordered" evidence="1">
    <location>
        <begin position="18"/>
        <end position="112"/>
    </location>
</feature>
<feature type="compositionally biased region" description="Basic residues" evidence="1">
    <location>
        <begin position="55"/>
        <end position="64"/>
    </location>
</feature>
<protein>
    <submittedName>
        <fullName evidence="2">Uncharacterized protein</fullName>
    </submittedName>
</protein>
<evidence type="ECO:0000256" key="1">
    <source>
        <dbReference type="SAM" id="MobiDB-lite"/>
    </source>
</evidence>
<evidence type="ECO:0000313" key="3">
    <source>
        <dbReference type="Proteomes" id="UP000078597"/>
    </source>
</evidence>
<feature type="region of interest" description="Disordered" evidence="1">
    <location>
        <begin position="193"/>
        <end position="277"/>
    </location>
</feature>
<feature type="region of interest" description="Disordered" evidence="1">
    <location>
        <begin position="356"/>
        <end position="391"/>
    </location>
</feature>
<organism evidence="2 3">
    <name type="scientific">Plasmodium malariae</name>
    <dbReference type="NCBI Taxonomy" id="5858"/>
    <lineage>
        <taxon>Eukaryota</taxon>
        <taxon>Sar</taxon>
        <taxon>Alveolata</taxon>
        <taxon>Apicomplexa</taxon>
        <taxon>Aconoidasida</taxon>
        <taxon>Haemosporida</taxon>
        <taxon>Plasmodiidae</taxon>
        <taxon>Plasmodium</taxon>
        <taxon>Plasmodium (Plasmodium)</taxon>
    </lineage>
</organism>
<dbReference type="VEuPathDB" id="PlasmoDB:PmUG01_02015600"/>
<dbReference type="Proteomes" id="UP000078597">
    <property type="component" value="Unassembled WGS sequence"/>
</dbReference>
<proteinExistence type="predicted"/>
<feature type="compositionally biased region" description="Low complexity" evidence="1">
    <location>
        <begin position="28"/>
        <end position="49"/>
    </location>
</feature>
<dbReference type="AlphaFoldDB" id="A0A1A8X716"/>
<feature type="compositionally biased region" description="Low complexity" evidence="1">
    <location>
        <begin position="207"/>
        <end position="277"/>
    </location>
</feature>
<name>A0A1A8X716_PLAMA</name>
<gene>
    <name evidence="2" type="ORF">PMALA_073710</name>
</gene>
<reference evidence="3" key="1">
    <citation type="submission" date="2016-05" db="EMBL/GenBank/DDBJ databases">
        <authorList>
            <person name="Naeem Raeece"/>
        </authorList>
    </citation>
    <scope>NUCLEOTIDE SEQUENCE [LARGE SCALE GENOMIC DNA]</scope>
</reference>
<feature type="compositionally biased region" description="Polar residues" evidence="1">
    <location>
        <begin position="362"/>
        <end position="386"/>
    </location>
</feature>
<accession>A0A1A8X716</accession>